<protein>
    <recommendedName>
        <fullName evidence="12">L-dopachrome isomerase</fullName>
        <ecNumber evidence="9">5.3.2.1</ecNumber>
        <ecNumber evidence="8">5.3.3.12</ecNumber>
    </recommendedName>
    <alternativeName>
        <fullName evidence="10">L-dopachrome tautomerase</fullName>
    </alternativeName>
    <alternativeName>
        <fullName evidence="11">Phenylpyruvate tautomerase</fullName>
    </alternativeName>
</protein>
<keyword evidence="5" id="KW-0413">Isomerase</keyword>
<dbReference type="EC" id="5.3.2.1" evidence="9"/>
<dbReference type="InterPro" id="IPR014347">
    <property type="entry name" value="Tautomerase/MIF_sf"/>
</dbReference>
<comment type="catalytic activity">
    <reaction evidence="7">
        <text>L-dopachrome = 5,6-dihydroxyindole-2-carboxylate</text>
        <dbReference type="Rhea" id="RHEA:13041"/>
        <dbReference type="ChEBI" id="CHEBI:16875"/>
        <dbReference type="ChEBI" id="CHEBI:57509"/>
        <dbReference type="EC" id="5.3.3.12"/>
    </reaction>
</comment>
<dbReference type="SUPFAM" id="SSF55331">
    <property type="entry name" value="Tautomerase/MIF"/>
    <property type="match status" value="1"/>
</dbReference>
<evidence type="ECO:0000256" key="12">
    <source>
        <dbReference type="ARBA" id="ARBA00042730"/>
    </source>
</evidence>
<evidence type="ECO:0000256" key="9">
    <source>
        <dbReference type="ARBA" id="ARBA00039086"/>
    </source>
</evidence>
<evidence type="ECO:0000313" key="14">
    <source>
        <dbReference type="EMBL" id="KAK5063303.1"/>
    </source>
</evidence>
<evidence type="ECO:0000256" key="5">
    <source>
        <dbReference type="ARBA" id="ARBA00023235"/>
    </source>
</evidence>
<dbReference type="Pfam" id="PF01187">
    <property type="entry name" value="MIF"/>
    <property type="match status" value="1"/>
</dbReference>
<evidence type="ECO:0000256" key="3">
    <source>
        <dbReference type="ARBA" id="ARBA00022514"/>
    </source>
</evidence>
<name>A0ABR0JH28_9EURO</name>
<feature type="region of interest" description="Disordered" evidence="13">
    <location>
        <begin position="251"/>
        <end position="289"/>
    </location>
</feature>
<feature type="compositionally biased region" description="Basic and acidic residues" evidence="13">
    <location>
        <begin position="251"/>
        <end position="260"/>
    </location>
</feature>
<keyword evidence="15" id="KW-1185">Reference proteome</keyword>
<evidence type="ECO:0000256" key="1">
    <source>
        <dbReference type="ARBA" id="ARBA00004613"/>
    </source>
</evidence>
<dbReference type="PANTHER" id="PTHR11954">
    <property type="entry name" value="D-DOPACHROME DECARBOXYLASE"/>
    <property type="match status" value="1"/>
</dbReference>
<evidence type="ECO:0000256" key="8">
    <source>
        <dbReference type="ARBA" id="ARBA00038932"/>
    </source>
</evidence>
<comment type="caution">
    <text evidence="14">The sequence shown here is derived from an EMBL/GenBank/DDBJ whole genome shotgun (WGS) entry which is preliminary data.</text>
</comment>
<evidence type="ECO:0000313" key="15">
    <source>
        <dbReference type="Proteomes" id="UP001345691"/>
    </source>
</evidence>
<dbReference type="EMBL" id="JAVRRF010000007">
    <property type="protein sequence ID" value="KAK5063303.1"/>
    <property type="molecule type" value="Genomic_DNA"/>
</dbReference>
<keyword evidence="3" id="KW-0202">Cytokine</keyword>
<gene>
    <name evidence="14" type="ORF">LTR69_004009</name>
</gene>
<keyword evidence="4" id="KW-0964">Secreted</keyword>
<organism evidence="14 15">
    <name type="scientific">Exophiala sideris</name>
    <dbReference type="NCBI Taxonomy" id="1016849"/>
    <lineage>
        <taxon>Eukaryota</taxon>
        <taxon>Fungi</taxon>
        <taxon>Dikarya</taxon>
        <taxon>Ascomycota</taxon>
        <taxon>Pezizomycotina</taxon>
        <taxon>Eurotiomycetes</taxon>
        <taxon>Chaetothyriomycetidae</taxon>
        <taxon>Chaetothyriales</taxon>
        <taxon>Herpotrichiellaceae</taxon>
        <taxon>Exophiala</taxon>
    </lineage>
</organism>
<evidence type="ECO:0000256" key="11">
    <source>
        <dbReference type="ARBA" id="ARBA00041912"/>
    </source>
</evidence>
<evidence type="ECO:0000256" key="2">
    <source>
        <dbReference type="ARBA" id="ARBA00005851"/>
    </source>
</evidence>
<accession>A0ABR0JH28</accession>
<dbReference type="PANTHER" id="PTHR11954:SF6">
    <property type="entry name" value="MACROPHAGE MIGRATION INHIBITORY FACTOR"/>
    <property type="match status" value="1"/>
</dbReference>
<comment type="similarity">
    <text evidence="2">Belongs to the MIF family.</text>
</comment>
<evidence type="ECO:0000256" key="7">
    <source>
        <dbReference type="ARBA" id="ARBA00036823"/>
    </source>
</evidence>
<reference evidence="14 15" key="1">
    <citation type="submission" date="2023-08" db="EMBL/GenBank/DDBJ databases">
        <title>Black Yeasts Isolated from many extreme environments.</title>
        <authorList>
            <person name="Coleine C."/>
            <person name="Stajich J.E."/>
            <person name="Selbmann L."/>
        </authorList>
    </citation>
    <scope>NUCLEOTIDE SEQUENCE [LARGE SCALE GENOMIC DNA]</scope>
    <source>
        <strain evidence="14 15">CCFEE 6328</strain>
    </source>
</reference>
<comment type="subcellular location">
    <subcellularLocation>
        <location evidence="1">Secreted</location>
    </subcellularLocation>
</comment>
<sequence>MTATSCQMTSTQSSTSHINGVTIENAFPTPPMAQNANDTLFRLRGTLSSPPKRLMALERAQSTPPETTHSNQFGILTRSTAGQLSDVASLESSWQRLNLSRRRSQYYNDAFAYREPNNTAKERVAKDAVIQAEIKLNCCLESENDFLIDVSWRLSEIYHRPASCIMVSVTAQVSMLLGGNSEPAYHFTIIALSPEIAATKNKRNTHLIQDFMLDLVQIPPRRGIVQFEAVAEENLATNGITTLQEIEHLERESSDMDGRLRALSRQSKRSKKSTAPALTERLRASIPSLRATTPSQQVFNTVGAAETKSTGTSGLGKKRVKKRQSIMAFFKR</sequence>
<dbReference type="InterPro" id="IPR001398">
    <property type="entry name" value="Macrophage_inhib_fac"/>
</dbReference>
<comment type="catalytic activity">
    <reaction evidence="6">
        <text>3-phenylpyruvate = enol-phenylpyruvate</text>
        <dbReference type="Rhea" id="RHEA:17097"/>
        <dbReference type="ChEBI" id="CHEBI:16815"/>
        <dbReference type="ChEBI" id="CHEBI:18005"/>
        <dbReference type="EC" id="5.3.2.1"/>
    </reaction>
</comment>
<evidence type="ECO:0000256" key="13">
    <source>
        <dbReference type="SAM" id="MobiDB-lite"/>
    </source>
</evidence>
<dbReference type="Proteomes" id="UP001345691">
    <property type="component" value="Unassembled WGS sequence"/>
</dbReference>
<evidence type="ECO:0000256" key="6">
    <source>
        <dbReference type="ARBA" id="ARBA00036735"/>
    </source>
</evidence>
<proteinExistence type="inferred from homology"/>
<evidence type="ECO:0000256" key="10">
    <source>
        <dbReference type="ARBA" id="ARBA00041631"/>
    </source>
</evidence>
<dbReference type="EC" id="5.3.3.12" evidence="8"/>
<dbReference type="Gene3D" id="3.30.429.10">
    <property type="entry name" value="Macrophage Migration Inhibitory Factor"/>
    <property type="match status" value="1"/>
</dbReference>
<evidence type="ECO:0000256" key="4">
    <source>
        <dbReference type="ARBA" id="ARBA00022525"/>
    </source>
</evidence>